<dbReference type="GeneID" id="16573222"/>
<evidence type="ECO:0000313" key="4">
    <source>
        <dbReference type="Proteomes" id="UP000266720"/>
    </source>
</evidence>
<dbReference type="PROSITE" id="PS51257">
    <property type="entry name" value="PROKAR_LIPOPROTEIN"/>
    <property type="match status" value="1"/>
</dbReference>
<dbReference type="Pfam" id="PF00215">
    <property type="entry name" value="OMPdecase"/>
    <property type="match status" value="1"/>
</dbReference>
<dbReference type="SUPFAM" id="SSF51366">
    <property type="entry name" value="Ribulose-phoshate binding barrel"/>
    <property type="match status" value="1"/>
</dbReference>
<feature type="domain" description="Orotidine 5'-phosphate decarboxylase" evidence="2">
    <location>
        <begin position="6"/>
        <end position="229"/>
    </location>
</feature>
<dbReference type="GO" id="GO:0006207">
    <property type="term" value="P:'de novo' pyrimidine nucleobase biosynthetic process"/>
    <property type="evidence" value="ECO:0007669"/>
    <property type="project" value="InterPro"/>
</dbReference>
<dbReference type="InterPro" id="IPR001754">
    <property type="entry name" value="OMPdeCOase_dom"/>
</dbReference>
<organism evidence="3 4">
    <name type="scientific">Thermofilum adornatum 1505</name>
    <dbReference type="NCBI Taxonomy" id="697581"/>
    <lineage>
        <taxon>Archaea</taxon>
        <taxon>Thermoproteota</taxon>
        <taxon>Thermoprotei</taxon>
        <taxon>Thermofilales</taxon>
        <taxon>Thermofilaceae</taxon>
        <taxon>Thermofilum</taxon>
    </lineage>
</organism>
<gene>
    <name evidence="3" type="ORF">TCARB_1644</name>
</gene>
<name>A0A3G1A9Z7_9CREN</name>
<evidence type="ECO:0000256" key="1">
    <source>
        <dbReference type="ARBA" id="ARBA00023239"/>
    </source>
</evidence>
<dbReference type="InterPro" id="IPR011060">
    <property type="entry name" value="RibuloseP-bd_barrel"/>
</dbReference>
<dbReference type="Proteomes" id="UP000266720">
    <property type="component" value="Chromosome"/>
</dbReference>
<reference evidence="4" key="1">
    <citation type="book" date="2010" name="EXTREMOPHILES" publisher="0:0-0">
        <title>Complete genome sequences of ten hyperthermophilic archaea reveal their metabolic capabilities and possible ecological roles.</title>
        <editorList>
            <person name="?"/>
        </editorList>
        <authorList>
            <person name="Ravin N.V."/>
            <person name="Mardanov A.V."/>
            <person name="Bonch-Osmolovskaya E.A."/>
            <person name="Skryabin K.G."/>
        </authorList>
    </citation>
    <scope>NUCLEOTIDE SEQUENCE [LARGE SCALE GENOMIC DNA]</scope>
    <source>
        <strain evidence="4">1505</strain>
    </source>
</reference>
<dbReference type="KEGG" id="tcb:TCARB_1644"/>
<dbReference type="GO" id="GO:0019854">
    <property type="term" value="P:L-ascorbic acid catabolic process"/>
    <property type="evidence" value="ECO:0007669"/>
    <property type="project" value="TreeGrafter"/>
</dbReference>
<dbReference type="GeneID" id="25407048"/>
<dbReference type="PANTHER" id="PTHR35039">
    <property type="entry name" value="3-KETO-L-GULONATE-6-PHOSPHATE DECARBOXYLASE SGBH-RELATED"/>
    <property type="match status" value="1"/>
</dbReference>
<dbReference type="GO" id="GO:0033982">
    <property type="term" value="F:3-dehydro-L-gulonate-6-phosphate decarboxylase activity"/>
    <property type="evidence" value="ECO:0007669"/>
    <property type="project" value="TreeGrafter"/>
</dbReference>
<sequence length="230" mass="25385">MSRKYKLQIAIDLVDEEPALQISSLVSQACKQGLIPGERIIIEAGTPLIKMLGLRFLPKLKLASGNLPVLADLKTADVGELEASLAYRNGADIASVLARAPLATVKSFLKTSLEYGKQAGVDFIGVPLQELRREIEKTLKVAKETNFPENNLILYLHRGIDEETANINFFQELVSIVKTVRETYPDVQIAIAGGLTPQTMKQVSVLDPDIYVVGRYITQSPSIEKVKEFF</sequence>
<dbReference type="PANTHER" id="PTHR35039:SF3">
    <property type="entry name" value="3-KETO-L-GULONATE-6-PHOSPHATE DECARBOXYLASE SGBH-RELATED"/>
    <property type="match status" value="1"/>
</dbReference>
<dbReference type="GO" id="GO:0004590">
    <property type="term" value="F:orotidine-5'-phosphate decarboxylase activity"/>
    <property type="evidence" value="ECO:0007669"/>
    <property type="project" value="InterPro"/>
</dbReference>
<dbReference type="STRING" id="697581.TCARB_1644"/>
<evidence type="ECO:0000259" key="2">
    <source>
        <dbReference type="SMART" id="SM00934"/>
    </source>
</evidence>
<dbReference type="RefSeq" id="WP_020962259.1">
    <property type="nucleotide sequence ID" value="NZ_CP007493.1"/>
</dbReference>
<protein>
    <submittedName>
        <fullName evidence="3">3-hexulose-6-phosphate synthase</fullName>
    </submittedName>
</protein>
<dbReference type="SMART" id="SM00934">
    <property type="entry name" value="OMPdecase"/>
    <property type="match status" value="1"/>
</dbReference>
<accession>A0A3G1A9Z7</accession>
<dbReference type="InterPro" id="IPR013785">
    <property type="entry name" value="Aldolase_TIM"/>
</dbReference>
<keyword evidence="1" id="KW-0456">Lyase</keyword>
<dbReference type="EMBL" id="CP007493">
    <property type="protein sequence ID" value="AJB42684.1"/>
    <property type="molecule type" value="Genomic_DNA"/>
</dbReference>
<proteinExistence type="predicted"/>
<dbReference type="AlphaFoldDB" id="A0A3G1A9Z7"/>
<dbReference type="Gene3D" id="3.20.20.70">
    <property type="entry name" value="Aldolase class I"/>
    <property type="match status" value="1"/>
</dbReference>
<evidence type="ECO:0000313" key="3">
    <source>
        <dbReference type="EMBL" id="AJB42684.1"/>
    </source>
</evidence>